<gene>
    <name evidence="1" type="ORF">CPB84DRAFT_1850464</name>
</gene>
<dbReference type="EMBL" id="JADNYJ010000104">
    <property type="protein sequence ID" value="KAF8885049.1"/>
    <property type="molecule type" value="Genomic_DNA"/>
</dbReference>
<protein>
    <submittedName>
        <fullName evidence="1">Uncharacterized protein</fullName>
    </submittedName>
</protein>
<accession>A0A9P5NHD0</accession>
<proteinExistence type="predicted"/>
<reference evidence="1" key="1">
    <citation type="submission" date="2020-11" db="EMBL/GenBank/DDBJ databases">
        <authorList>
            <consortium name="DOE Joint Genome Institute"/>
            <person name="Ahrendt S."/>
            <person name="Riley R."/>
            <person name="Andreopoulos W."/>
            <person name="LaButti K."/>
            <person name="Pangilinan J."/>
            <person name="Ruiz-duenas F.J."/>
            <person name="Barrasa J.M."/>
            <person name="Sanchez-Garcia M."/>
            <person name="Camarero S."/>
            <person name="Miyauchi S."/>
            <person name="Serrano A."/>
            <person name="Linde D."/>
            <person name="Babiker R."/>
            <person name="Drula E."/>
            <person name="Ayuso-Fernandez I."/>
            <person name="Pacheco R."/>
            <person name="Padilla G."/>
            <person name="Ferreira P."/>
            <person name="Barriuso J."/>
            <person name="Kellner H."/>
            <person name="Castanera R."/>
            <person name="Alfaro M."/>
            <person name="Ramirez L."/>
            <person name="Pisabarro A.G."/>
            <person name="Kuo A."/>
            <person name="Tritt A."/>
            <person name="Lipzen A."/>
            <person name="He G."/>
            <person name="Yan M."/>
            <person name="Ng V."/>
            <person name="Cullen D."/>
            <person name="Martin F."/>
            <person name="Rosso M.-N."/>
            <person name="Henrissat B."/>
            <person name="Hibbett D."/>
            <person name="Martinez A.T."/>
            <person name="Grigoriev I.V."/>
        </authorList>
    </citation>
    <scope>NUCLEOTIDE SEQUENCE</scope>
    <source>
        <strain evidence="1">AH 44721</strain>
    </source>
</reference>
<keyword evidence="2" id="KW-1185">Reference proteome</keyword>
<dbReference type="OrthoDB" id="2688210at2759"/>
<organism evidence="1 2">
    <name type="scientific">Gymnopilus junonius</name>
    <name type="common">Spectacular rustgill mushroom</name>
    <name type="synonym">Gymnopilus spectabilis subsp. junonius</name>
    <dbReference type="NCBI Taxonomy" id="109634"/>
    <lineage>
        <taxon>Eukaryota</taxon>
        <taxon>Fungi</taxon>
        <taxon>Dikarya</taxon>
        <taxon>Basidiomycota</taxon>
        <taxon>Agaricomycotina</taxon>
        <taxon>Agaricomycetes</taxon>
        <taxon>Agaricomycetidae</taxon>
        <taxon>Agaricales</taxon>
        <taxon>Agaricineae</taxon>
        <taxon>Hymenogastraceae</taxon>
        <taxon>Gymnopilus</taxon>
    </lineage>
</organism>
<name>A0A9P5NHD0_GYMJU</name>
<evidence type="ECO:0000313" key="2">
    <source>
        <dbReference type="Proteomes" id="UP000724874"/>
    </source>
</evidence>
<sequence>MSMVKINLLQCTEETGWPQDHIIALATFYLNLENHPKHQEPDGDTVLLAYQAQVRREWHIQLKRTTGEPAFDISTINDDLVDKIGVKMWNATKTQLVTRQTDVAGPPPQLIMTAQATGEHPLPLPTVDMTHRHMEAGSANHRTTNLIGFFNRVQAKQQ</sequence>
<evidence type="ECO:0000313" key="1">
    <source>
        <dbReference type="EMBL" id="KAF8885049.1"/>
    </source>
</evidence>
<dbReference type="Proteomes" id="UP000724874">
    <property type="component" value="Unassembled WGS sequence"/>
</dbReference>
<dbReference type="AlphaFoldDB" id="A0A9P5NHD0"/>
<comment type="caution">
    <text evidence="1">The sequence shown here is derived from an EMBL/GenBank/DDBJ whole genome shotgun (WGS) entry which is preliminary data.</text>
</comment>